<protein>
    <submittedName>
        <fullName evidence="2">GNAT family N-acetyltransferase</fullName>
    </submittedName>
</protein>
<evidence type="ECO:0000313" key="3">
    <source>
        <dbReference type="Proteomes" id="UP000447833"/>
    </source>
</evidence>
<dbReference type="GO" id="GO:0016747">
    <property type="term" value="F:acyltransferase activity, transferring groups other than amino-acyl groups"/>
    <property type="evidence" value="ECO:0007669"/>
    <property type="project" value="InterPro"/>
</dbReference>
<dbReference type="Pfam" id="PF13302">
    <property type="entry name" value="Acetyltransf_3"/>
    <property type="match status" value="1"/>
</dbReference>
<sequence length="149" mass="17316">MNTERCELRAFSETDKQHVKMLYKSEEVRKYLGGTVGDETFEQGFNSMFHSQNSSSYWTVFLKESHEFIGIVFLDTYHDGVKTEVGYQFLPEFWGQGYAREVVTRVIEYGFSELNLDEIVAETQTRNTSSYRLLQKVGMTCVGQLERFG</sequence>
<keyword evidence="2" id="KW-0808">Transferase</keyword>
<dbReference type="Proteomes" id="UP000447833">
    <property type="component" value="Unassembled WGS sequence"/>
</dbReference>
<dbReference type="AlphaFoldDB" id="A0A845F2W9"/>
<dbReference type="InterPro" id="IPR000182">
    <property type="entry name" value="GNAT_dom"/>
</dbReference>
<feature type="domain" description="N-acetyltransferase" evidence="1">
    <location>
        <begin position="6"/>
        <end position="149"/>
    </location>
</feature>
<dbReference type="EMBL" id="WMEY01000005">
    <property type="protein sequence ID" value="MYL65141.1"/>
    <property type="molecule type" value="Genomic_DNA"/>
</dbReference>
<reference evidence="2 3" key="1">
    <citation type="submission" date="2019-11" db="EMBL/GenBank/DDBJ databases">
        <title>Genome sequences of 17 halophilic strains isolated from different environments.</title>
        <authorList>
            <person name="Furrow R.E."/>
        </authorList>
    </citation>
    <scope>NUCLEOTIDE SEQUENCE [LARGE SCALE GENOMIC DNA]</scope>
    <source>
        <strain evidence="2 3">22506_14_FS</strain>
    </source>
</reference>
<comment type="caution">
    <text evidence="2">The sequence shown here is derived from an EMBL/GenBank/DDBJ whole genome shotgun (WGS) entry which is preliminary data.</text>
</comment>
<dbReference type="PROSITE" id="PS51186">
    <property type="entry name" value="GNAT"/>
    <property type="match status" value="1"/>
</dbReference>
<evidence type="ECO:0000259" key="1">
    <source>
        <dbReference type="PROSITE" id="PS51186"/>
    </source>
</evidence>
<organism evidence="2 3">
    <name type="scientific">Guptibacillus hwajinpoensis</name>
    <dbReference type="NCBI Taxonomy" id="208199"/>
    <lineage>
        <taxon>Bacteria</taxon>
        <taxon>Bacillati</taxon>
        <taxon>Bacillota</taxon>
        <taxon>Bacilli</taxon>
        <taxon>Bacillales</taxon>
        <taxon>Guptibacillaceae</taxon>
        <taxon>Guptibacillus</taxon>
    </lineage>
</organism>
<dbReference type="InterPro" id="IPR051531">
    <property type="entry name" value="N-acetyltransferase"/>
</dbReference>
<gene>
    <name evidence="2" type="ORF">GLW07_17425</name>
</gene>
<dbReference type="PANTHER" id="PTHR43792:SF1">
    <property type="entry name" value="N-ACETYLTRANSFERASE DOMAIN-CONTAINING PROTEIN"/>
    <property type="match status" value="1"/>
</dbReference>
<dbReference type="SUPFAM" id="SSF55729">
    <property type="entry name" value="Acyl-CoA N-acyltransferases (Nat)"/>
    <property type="match status" value="1"/>
</dbReference>
<evidence type="ECO:0000313" key="2">
    <source>
        <dbReference type="EMBL" id="MYL65141.1"/>
    </source>
</evidence>
<dbReference type="PANTHER" id="PTHR43792">
    <property type="entry name" value="GNAT FAMILY, PUTATIVE (AFU_ORTHOLOGUE AFUA_3G00765)-RELATED-RELATED"/>
    <property type="match status" value="1"/>
</dbReference>
<proteinExistence type="predicted"/>
<accession>A0A845F2W9</accession>
<dbReference type="Gene3D" id="3.40.630.30">
    <property type="match status" value="1"/>
</dbReference>
<dbReference type="InterPro" id="IPR016181">
    <property type="entry name" value="Acyl_CoA_acyltransferase"/>
</dbReference>
<name>A0A845F2W9_9BACL</name>
<dbReference type="RefSeq" id="WP_160920506.1">
    <property type="nucleotide sequence ID" value="NZ_WMEY01000005.1"/>
</dbReference>